<protein>
    <recommendedName>
        <fullName evidence="3">F-box domain-containing protein</fullName>
    </recommendedName>
</protein>
<comment type="caution">
    <text evidence="1">The sequence shown here is derived from an EMBL/GenBank/DDBJ whole genome shotgun (WGS) entry which is preliminary data.</text>
</comment>
<dbReference type="SUPFAM" id="SSF81383">
    <property type="entry name" value="F-box domain"/>
    <property type="match status" value="1"/>
</dbReference>
<evidence type="ECO:0000313" key="1">
    <source>
        <dbReference type="EMBL" id="KAJ1528916.1"/>
    </source>
</evidence>
<reference evidence="1" key="1">
    <citation type="submission" date="2022-12" db="EMBL/GenBank/DDBJ databases">
        <title>Chromosome-level genome assembly of the bean flower thrips Megalurothrips usitatus.</title>
        <authorList>
            <person name="Ma L."/>
            <person name="Liu Q."/>
            <person name="Li H."/>
            <person name="Cai W."/>
        </authorList>
    </citation>
    <scope>NUCLEOTIDE SEQUENCE</scope>
    <source>
        <strain evidence="1">Cailab_2022a</strain>
    </source>
</reference>
<dbReference type="Proteomes" id="UP001075354">
    <property type="component" value="Chromosome 4"/>
</dbReference>
<accession>A0AAV7XRJ7</accession>
<dbReference type="InterPro" id="IPR036047">
    <property type="entry name" value="F-box-like_dom_sf"/>
</dbReference>
<evidence type="ECO:0000313" key="2">
    <source>
        <dbReference type="Proteomes" id="UP001075354"/>
    </source>
</evidence>
<dbReference type="EMBL" id="JAPTSV010000004">
    <property type="protein sequence ID" value="KAJ1528916.1"/>
    <property type="molecule type" value="Genomic_DNA"/>
</dbReference>
<keyword evidence="2" id="KW-1185">Reference proteome</keyword>
<dbReference type="AlphaFoldDB" id="A0AAV7XRJ7"/>
<sequence length="87" mass="10048">MSLVEDGMTLLDSVPLVCRRWRRLSREPAAWADVDIHVGLIHPPDDAARLLLHAPTLRQLHMEVVITYRRTCANKSKKNYAHKLSRH</sequence>
<evidence type="ECO:0008006" key="3">
    <source>
        <dbReference type="Google" id="ProtNLM"/>
    </source>
</evidence>
<gene>
    <name evidence="1" type="ORF">ONE63_007285</name>
</gene>
<organism evidence="1 2">
    <name type="scientific">Megalurothrips usitatus</name>
    <name type="common">bean blossom thrips</name>
    <dbReference type="NCBI Taxonomy" id="439358"/>
    <lineage>
        <taxon>Eukaryota</taxon>
        <taxon>Metazoa</taxon>
        <taxon>Ecdysozoa</taxon>
        <taxon>Arthropoda</taxon>
        <taxon>Hexapoda</taxon>
        <taxon>Insecta</taxon>
        <taxon>Pterygota</taxon>
        <taxon>Neoptera</taxon>
        <taxon>Paraneoptera</taxon>
        <taxon>Thysanoptera</taxon>
        <taxon>Terebrantia</taxon>
        <taxon>Thripoidea</taxon>
        <taxon>Thripidae</taxon>
        <taxon>Megalurothrips</taxon>
    </lineage>
</organism>
<name>A0AAV7XRJ7_9NEOP</name>
<proteinExistence type="predicted"/>